<protein>
    <submittedName>
        <fullName evidence="1">Uncharacterized protein</fullName>
    </submittedName>
</protein>
<comment type="caution">
    <text evidence="1">The sequence shown here is derived from an EMBL/GenBank/DDBJ whole genome shotgun (WGS) entry which is preliminary data.</text>
</comment>
<sequence>MITSQAPKKKSLRYDYQYIDHRDRGIYEILDHKRGLDGKIAETFSRDCAEKIVKALNLADRMD</sequence>
<reference evidence="1" key="1">
    <citation type="journal article" date="2015" name="Nature">
        <title>Complex archaea that bridge the gap between prokaryotes and eukaryotes.</title>
        <authorList>
            <person name="Spang A."/>
            <person name="Saw J.H."/>
            <person name="Jorgensen S.L."/>
            <person name="Zaremba-Niedzwiedzka K."/>
            <person name="Martijn J."/>
            <person name="Lind A.E."/>
            <person name="van Eijk R."/>
            <person name="Schleper C."/>
            <person name="Guy L."/>
            <person name="Ettema T.J."/>
        </authorList>
    </citation>
    <scope>NUCLEOTIDE SEQUENCE</scope>
</reference>
<accession>A0A0F9UEG0</accession>
<dbReference type="EMBL" id="LAZR01000113">
    <property type="protein sequence ID" value="KKN90049.1"/>
    <property type="molecule type" value="Genomic_DNA"/>
</dbReference>
<evidence type="ECO:0000313" key="1">
    <source>
        <dbReference type="EMBL" id="KKN90049.1"/>
    </source>
</evidence>
<name>A0A0F9UEG0_9ZZZZ</name>
<organism evidence="1">
    <name type="scientific">marine sediment metagenome</name>
    <dbReference type="NCBI Taxonomy" id="412755"/>
    <lineage>
        <taxon>unclassified sequences</taxon>
        <taxon>metagenomes</taxon>
        <taxon>ecological metagenomes</taxon>
    </lineage>
</organism>
<proteinExistence type="predicted"/>
<gene>
    <name evidence="1" type="ORF">LCGC14_0231620</name>
</gene>
<dbReference type="AlphaFoldDB" id="A0A0F9UEG0"/>